<protein>
    <submittedName>
        <fullName evidence="8">DNA-binding protein ESCAROLA</fullName>
    </submittedName>
</protein>
<dbReference type="SUPFAM" id="SSF117856">
    <property type="entry name" value="AF0104/ALDC/Ptd012-like"/>
    <property type="match status" value="2"/>
</dbReference>
<accession>A0A151T0D6</accession>
<name>A0A151T0D6_CAJCA</name>
<keyword evidence="1" id="KW-0805">Transcription regulation</keyword>
<keyword evidence="5" id="KW-0175">Coiled coil</keyword>
<dbReference type="EMBL" id="CM003611">
    <property type="protein sequence ID" value="KYP60513.1"/>
    <property type="molecule type" value="Genomic_DNA"/>
</dbReference>
<feature type="domain" description="PPC" evidence="7">
    <location>
        <begin position="211"/>
        <end position="298"/>
    </location>
</feature>
<keyword evidence="4" id="KW-0539">Nucleus</keyword>
<gene>
    <name evidence="8" type="ORF">KK1_022919</name>
</gene>
<dbReference type="STRING" id="3821.A0A151T0D6"/>
<dbReference type="PANTHER" id="PTHR31100">
    <property type="entry name" value="AT-HOOK MOTIF NUCLEAR-LOCALIZED PROTEIN 15"/>
    <property type="match status" value="1"/>
</dbReference>
<dbReference type="GO" id="GO:0003700">
    <property type="term" value="F:DNA-binding transcription factor activity"/>
    <property type="evidence" value="ECO:0007669"/>
    <property type="project" value="TreeGrafter"/>
</dbReference>
<dbReference type="AlphaFoldDB" id="A0A151T0D6"/>
<reference evidence="8 9" key="1">
    <citation type="journal article" date="2012" name="Nat. Biotechnol.">
        <title>Draft genome sequence of pigeonpea (Cajanus cajan), an orphan legume crop of resource-poor farmers.</title>
        <authorList>
            <person name="Varshney R.K."/>
            <person name="Chen W."/>
            <person name="Li Y."/>
            <person name="Bharti A.K."/>
            <person name="Saxena R.K."/>
            <person name="Schlueter J.A."/>
            <person name="Donoghue M.T."/>
            <person name="Azam S."/>
            <person name="Fan G."/>
            <person name="Whaley A.M."/>
            <person name="Farmer A.D."/>
            <person name="Sheridan J."/>
            <person name="Iwata A."/>
            <person name="Tuteja R."/>
            <person name="Penmetsa R.V."/>
            <person name="Wu W."/>
            <person name="Upadhyaya H.D."/>
            <person name="Yang S.P."/>
            <person name="Shah T."/>
            <person name="Saxena K.B."/>
            <person name="Michael T."/>
            <person name="McCombie W.R."/>
            <person name="Yang B."/>
            <person name="Zhang G."/>
            <person name="Yang H."/>
            <person name="Wang J."/>
            <person name="Spillane C."/>
            <person name="Cook D.R."/>
            <person name="May G.D."/>
            <person name="Xu X."/>
            <person name="Jackson S.A."/>
        </authorList>
    </citation>
    <scope>NUCLEOTIDE SEQUENCE [LARGE SCALE GENOMIC DNA]</scope>
    <source>
        <strain evidence="9">cv. Asha</strain>
    </source>
</reference>
<dbReference type="GO" id="GO:0005634">
    <property type="term" value="C:nucleus"/>
    <property type="evidence" value="ECO:0007669"/>
    <property type="project" value="TreeGrafter"/>
</dbReference>
<dbReference type="Gene3D" id="3.30.1330.80">
    <property type="entry name" value="Hypothetical protein, similar to alpha- acetolactate decarboxylase, domain 2"/>
    <property type="match status" value="2"/>
</dbReference>
<evidence type="ECO:0000256" key="3">
    <source>
        <dbReference type="ARBA" id="ARBA00023163"/>
    </source>
</evidence>
<keyword evidence="2 8" id="KW-0238">DNA-binding</keyword>
<dbReference type="InterPro" id="IPR005175">
    <property type="entry name" value="PPC_dom"/>
</dbReference>
<evidence type="ECO:0000313" key="8">
    <source>
        <dbReference type="EMBL" id="KYP60513.1"/>
    </source>
</evidence>
<evidence type="ECO:0000256" key="1">
    <source>
        <dbReference type="ARBA" id="ARBA00023015"/>
    </source>
</evidence>
<proteinExistence type="predicted"/>
<evidence type="ECO:0000313" key="9">
    <source>
        <dbReference type="Proteomes" id="UP000075243"/>
    </source>
</evidence>
<feature type="compositionally biased region" description="Polar residues" evidence="6">
    <location>
        <begin position="1"/>
        <end position="32"/>
    </location>
</feature>
<evidence type="ECO:0000259" key="7">
    <source>
        <dbReference type="PROSITE" id="PS51742"/>
    </source>
</evidence>
<dbReference type="GO" id="GO:0003680">
    <property type="term" value="F:minor groove of adenine-thymine-rich DNA binding"/>
    <property type="evidence" value="ECO:0007669"/>
    <property type="project" value="InterPro"/>
</dbReference>
<dbReference type="Pfam" id="PF03479">
    <property type="entry name" value="PCC"/>
    <property type="match status" value="1"/>
</dbReference>
<organism evidence="8 9">
    <name type="scientific">Cajanus cajan</name>
    <name type="common">Pigeon pea</name>
    <name type="synonym">Cajanus indicus</name>
    <dbReference type="NCBI Taxonomy" id="3821"/>
    <lineage>
        <taxon>Eukaryota</taxon>
        <taxon>Viridiplantae</taxon>
        <taxon>Streptophyta</taxon>
        <taxon>Embryophyta</taxon>
        <taxon>Tracheophyta</taxon>
        <taxon>Spermatophyta</taxon>
        <taxon>Magnoliopsida</taxon>
        <taxon>eudicotyledons</taxon>
        <taxon>Gunneridae</taxon>
        <taxon>Pentapetalae</taxon>
        <taxon>rosids</taxon>
        <taxon>fabids</taxon>
        <taxon>Fabales</taxon>
        <taxon>Fabaceae</taxon>
        <taxon>Papilionoideae</taxon>
        <taxon>50 kb inversion clade</taxon>
        <taxon>NPAAA clade</taxon>
        <taxon>indigoferoid/millettioid clade</taxon>
        <taxon>Phaseoleae</taxon>
        <taxon>Cajanus</taxon>
    </lineage>
</organism>
<dbReference type="PANTHER" id="PTHR31100:SF63">
    <property type="entry name" value="AT-HOOK MOTIF NUCLEAR-LOCALIZED PROTEIN"/>
    <property type="match status" value="1"/>
</dbReference>
<evidence type="ECO:0000256" key="4">
    <source>
        <dbReference type="ARBA" id="ARBA00023242"/>
    </source>
</evidence>
<feature type="domain" description="PPC" evidence="7">
    <location>
        <begin position="53"/>
        <end position="179"/>
    </location>
</feature>
<dbReference type="InterPro" id="IPR014476">
    <property type="entry name" value="AHL15-29"/>
</dbReference>
<feature type="coiled-coil region" evidence="5">
    <location>
        <begin position="162"/>
        <end position="201"/>
    </location>
</feature>
<dbReference type="Gramene" id="C.cajan_22262.t">
    <property type="protein sequence ID" value="C.cajan_22262.t"/>
    <property type="gene ID" value="C.cajan_22262"/>
</dbReference>
<evidence type="ECO:0000256" key="5">
    <source>
        <dbReference type="SAM" id="Coils"/>
    </source>
</evidence>
<keyword evidence="9" id="KW-1185">Reference proteome</keyword>
<sequence>MFSSDTNSTVSFQCQPPPSANHSTIATSSNRNPRGRPMGSKNKPKLNIMSITEPTAMLSLIHVPQGHDVVESIMDYARREHANVTILGGSGTIARVTLHNTSGGSTALTLHGPFTLVSFTGTYVYNDRYTLNTGATPPPHMAFGISLCTALELKSLKLWRKKDRLEKEKQRIKKEAMVVKLDEELSKIKEKEKVLKEKYNKKHGNGSLSSSSKMPSLASSMCPRATTWPVESIMDFARREHVNVTILGGSGTIASVTLHHTSVRGSTTFTLHGPLALVSFTGATPPLRMAFEISLCTA</sequence>
<dbReference type="CDD" id="cd11378">
    <property type="entry name" value="DUF296"/>
    <property type="match status" value="1"/>
</dbReference>
<dbReference type="PROSITE" id="PS51742">
    <property type="entry name" value="PPC"/>
    <property type="match status" value="2"/>
</dbReference>
<dbReference type="Proteomes" id="UP000075243">
    <property type="component" value="Chromosome 9"/>
</dbReference>
<evidence type="ECO:0000256" key="2">
    <source>
        <dbReference type="ARBA" id="ARBA00023125"/>
    </source>
</evidence>
<keyword evidence="3" id="KW-0804">Transcription</keyword>
<feature type="region of interest" description="Disordered" evidence="6">
    <location>
        <begin position="1"/>
        <end position="45"/>
    </location>
</feature>
<evidence type="ECO:0000256" key="6">
    <source>
        <dbReference type="SAM" id="MobiDB-lite"/>
    </source>
</evidence>